<proteinExistence type="predicted"/>
<protein>
    <submittedName>
        <fullName evidence="1">Uncharacterized protein</fullName>
    </submittedName>
</protein>
<comment type="caution">
    <text evidence="1">The sequence shown here is derived from an EMBL/GenBank/DDBJ whole genome shotgun (WGS) entry which is preliminary data.</text>
</comment>
<evidence type="ECO:0000313" key="2">
    <source>
        <dbReference type="Proteomes" id="UP000638570"/>
    </source>
</evidence>
<sequence length="271" mass="29845">MPCRLKANRLTAGHEFEITGDVSTLYLCERYYGTLRYLQWEVLQGRYLRCLLLEYAATLGLVDLVLAPPQQPEPDYDYMWGADDVCCLSRYDGLLYLRLTALGAFCLGLTGDYQDVAARRPTPLALHKGGRLVFSLPPAEAELLLIEAHAAQHGADGWRLCREKMLTLLENGGSLAPLRAFMAERDPQPFLPDDVERLLDECEANARAVTPAGRVLLLHCRDAATAAAIAAHPQTAGLCQAAGDHRLLVEPEREAAFRQALHRAGFGMAAT</sequence>
<evidence type="ECO:0000313" key="1">
    <source>
        <dbReference type="EMBL" id="MBL1376152.1"/>
    </source>
</evidence>
<reference evidence="2" key="1">
    <citation type="submission" date="2021-01" db="EMBL/GenBank/DDBJ databases">
        <title>Genome public.</title>
        <authorList>
            <person name="Liu C."/>
            <person name="Sun Q."/>
        </authorList>
    </citation>
    <scope>NUCLEOTIDE SEQUENCE [LARGE SCALE GENOMIC DNA]</scope>
    <source>
        <strain evidence="2">CGMCC 1.18722</strain>
    </source>
</reference>
<accession>A0ABS1QMR0</accession>
<organism evidence="1 2">
    <name type="scientific">Zobellella iuensis</name>
    <dbReference type="NCBI Taxonomy" id="2803811"/>
    <lineage>
        <taxon>Bacteria</taxon>
        <taxon>Pseudomonadati</taxon>
        <taxon>Pseudomonadota</taxon>
        <taxon>Gammaproteobacteria</taxon>
        <taxon>Aeromonadales</taxon>
        <taxon>Aeromonadaceae</taxon>
        <taxon>Zobellella</taxon>
    </lineage>
</organism>
<gene>
    <name evidence="1" type="ORF">JKV55_02240</name>
</gene>
<dbReference type="EMBL" id="JAERTZ010000004">
    <property type="protein sequence ID" value="MBL1376152.1"/>
    <property type="molecule type" value="Genomic_DNA"/>
</dbReference>
<dbReference type="RefSeq" id="WP_202082117.1">
    <property type="nucleotide sequence ID" value="NZ_JAERTZ010000004.1"/>
</dbReference>
<name>A0ABS1QMR0_9GAMM</name>
<dbReference type="Proteomes" id="UP000638570">
    <property type="component" value="Unassembled WGS sequence"/>
</dbReference>
<keyword evidence="2" id="KW-1185">Reference proteome</keyword>